<dbReference type="RefSeq" id="WP_377743376.1">
    <property type="nucleotide sequence ID" value="NZ_JBHRXJ010000003.1"/>
</dbReference>
<feature type="region of interest" description="Disordered" evidence="1">
    <location>
        <begin position="240"/>
        <end position="271"/>
    </location>
</feature>
<proteinExistence type="predicted"/>
<accession>A0ABV7R3E9</accession>
<name>A0ABV7R3E9_9RHOB</name>
<organism evidence="2 3">
    <name type="scientific">Paracoccus mangrovi</name>
    <dbReference type="NCBI Taxonomy" id="1715645"/>
    <lineage>
        <taxon>Bacteria</taxon>
        <taxon>Pseudomonadati</taxon>
        <taxon>Pseudomonadota</taxon>
        <taxon>Alphaproteobacteria</taxon>
        <taxon>Rhodobacterales</taxon>
        <taxon>Paracoccaceae</taxon>
        <taxon>Paracoccus</taxon>
    </lineage>
</organism>
<evidence type="ECO:0000313" key="2">
    <source>
        <dbReference type="EMBL" id="MFC3527834.1"/>
    </source>
</evidence>
<comment type="caution">
    <text evidence="2">The sequence shown here is derived from an EMBL/GenBank/DDBJ whole genome shotgun (WGS) entry which is preliminary data.</text>
</comment>
<reference evidence="3" key="1">
    <citation type="journal article" date="2019" name="Int. J. Syst. Evol. Microbiol.">
        <title>The Global Catalogue of Microorganisms (GCM) 10K type strain sequencing project: providing services to taxonomists for standard genome sequencing and annotation.</title>
        <authorList>
            <consortium name="The Broad Institute Genomics Platform"/>
            <consortium name="The Broad Institute Genome Sequencing Center for Infectious Disease"/>
            <person name="Wu L."/>
            <person name="Ma J."/>
        </authorList>
    </citation>
    <scope>NUCLEOTIDE SEQUENCE [LARGE SCALE GENOMIC DNA]</scope>
    <source>
        <strain evidence="3">KCTC 42899</strain>
    </source>
</reference>
<protein>
    <submittedName>
        <fullName evidence="2">Uncharacterized protein</fullName>
    </submittedName>
</protein>
<dbReference type="EMBL" id="JBHRXJ010000003">
    <property type="protein sequence ID" value="MFC3527834.1"/>
    <property type="molecule type" value="Genomic_DNA"/>
</dbReference>
<keyword evidence="3" id="KW-1185">Reference proteome</keyword>
<evidence type="ECO:0000256" key="1">
    <source>
        <dbReference type="SAM" id="MobiDB-lite"/>
    </source>
</evidence>
<sequence>MIDYIDLLNKSCPEEVVEYVLAADPATIPAMLWPNNDPFGSDYDNACHSAVIGYYSRGIGPNSSWDWDTAYVQDFMDVVLTGDILKKDERAPDEVRQAFARALERLAATDKPLPGGYYNALRHFNLDYRRQLLARYPVPPSPQQVLDEQSDQAYALYLARYQEPGSLERLDQAVALAKGPSAALNLLNEIFRQKIPGAERIFVKYKDDARATSDVCGNPGLAVMDRARLYIGLPRSKAPRIHMDENGQPIPFETTPKGRAAAKGQDYSCRG</sequence>
<dbReference type="Proteomes" id="UP001595721">
    <property type="component" value="Unassembled WGS sequence"/>
</dbReference>
<gene>
    <name evidence="2" type="ORF">ACFOMH_06560</name>
</gene>
<evidence type="ECO:0000313" key="3">
    <source>
        <dbReference type="Proteomes" id="UP001595721"/>
    </source>
</evidence>